<dbReference type="EMBL" id="WMIG01000032">
    <property type="protein sequence ID" value="MTH62356.1"/>
    <property type="molecule type" value="Genomic_DNA"/>
</dbReference>
<dbReference type="AlphaFoldDB" id="A0A844HR82"/>
<dbReference type="RefSeq" id="WP_155042302.1">
    <property type="nucleotide sequence ID" value="NZ_JBHGCD010000005.1"/>
</dbReference>
<dbReference type="OrthoDB" id="7760063at2"/>
<keyword evidence="2" id="KW-1185">Reference proteome</keyword>
<sequence length="350" mass="35917">MPVEIIGEVHPALLSGLSEVHFRGTKVAVLNALGDTLVAAETLTLPSILEQPGILPATAGLGDSITLNLGQAEGVPTPVAAWDFTLNGVSIKSQLDAGMMTMELAEPGEYVLSVEWTNSQGTVRAQSASLVVAAPVIIPTIDYPTVTLAYLNAASTYAGTAQDVTSISAAGQSHLVFSKTGSGTAIQRTEAGFVFAGGYYLQSQTVSGLPTTDGIFAVVDVTITSYGTAATQLLDGTGTTIKLRNNAGTLQAVGPVSGLGALSLGTVPYGTRLIIGGQLDDVLDVLSGHDLSGAVVTAAHTGLADPTPTRFISGRYLNGTLHRLAIVGRAEGGSWPVTMQEVIADFRRGV</sequence>
<reference evidence="1 2" key="1">
    <citation type="submission" date="2019-11" db="EMBL/GenBank/DDBJ databases">
        <authorList>
            <person name="Dong K."/>
        </authorList>
    </citation>
    <scope>NUCLEOTIDE SEQUENCE [LARGE SCALE GENOMIC DNA]</scope>
    <source>
        <strain evidence="1 2">NBRC 112902</strain>
    </source>
</reference>
<gene>
    <name evidence="1" type="ORF">GL300_24530</name>
</gene>
<name>A0A844HR82_9RHOB</name>
<accession>A0A844HR82</accession>
<evidence type="ECO:0000313" key="2">
    <source>
        <dbReference type="Proteomes" id="UP000449846"/>
    </source>
</evidence>
<protein>
    <submittedName>
        <fullName evidence="1">Uncharacterized protein</fullName>
    </submittedName>
</protein>
<comment type="caution">
    <text evidence="1">The sequence shown here is derived from an EMBL/GenBank/DDBJ whole genome shotgun (WGS) entry which is preliminary data.</text>
</comment>
<organism evidence="1 2">
    <name type="scientific">Paracoccus litorisediminis</name>
    <dbReference type="NCBI Taxonomy" id="2006130"/>
    <lineage>
        <taxon>Bacteria</taxon>
        <taxon>Pseudomonadati</taxon>
        <taxon>Pseudomonadota</taxon>
        <taxon>Alphaproteobacteria</taxon>
        <taxon>Rhodobacterales</taxon>
        <taxon>Paracoccaceae</taxon>
        <taxon>Paracoccus</taxon>
    </lineage>
</organism>
<evidence type="ECO:0000313" key="1">
    <source>
        <dbReference type="EMBL" id="MTH62356.1"/>
    </source>
</evidence>
<dbReference type="Proteomes" id="UP000449846">
    <property type="component" value="Unassembled WGS sequence"/>
</dbReference>
<proteinExistence type="predicted"/>